<evidence type="ECO:0000313" key="5">
    <source>
        <dbReference type="EMBL" id="MCQ8185468.1"/>
    </source>
</evidence>
<evidence type="ECO:0000313" key="6">
    <source>
        <dbReference type="Proteomes" id="UP001142610"/>
    </source>
</evidence>
<dbReference type="InterPro" id="IPR014577">
    <property type="entry name" value="UCP033093_metalloPase"/>
</dbReference>
<dbReference type="PANTHER" id="PTHR30337">
    <property type="entry name" value="COMPONENT OF ATP-DEPENDENT DSDNA EXONUCLEASE"/>
    <property type="match status" value="1"/>
</dbReference>
<dbReference type="Gene3D" id="3.60.21.10">
    <property type="match status" value="1"/>
</dbReference>
<dbReference type="InterPro" id="IPR029052">
    <property type="entry name" value="Metallo-depent_PP-like"/>
</dbReference>
<dbReference type="Pfam" id="PF00149">
    <property type="entry name" value="Metallophos"/>
    <property type="match status" value="1"/>
</dbReference>
<dbReference type="SUPFAM" id="SSF56300">
    <property type="entry name" value="Metallo-dependent phosphatases"/>
    <property type="match status" value="1"/>
</dbReference>
<dbReference type="EMBL" id="JANIBC010000005">
    <property type="protein sequence ID" value="MCQ8185468.1"/>
    <property type="molecule type" value="Genomic_DNA"/>
</dbReference>
<comment type="caution">
    <text evidence="5">The sequence shown here is derived from an EMBL/GenBank/DDBJ whole genome shotgun (WGS) entry which is preliminary data.</text>
</comment>
<reference evidence="5" key="1">
    <citation type="submission" date="2022-07" db="EMBL/GenBank/DDBJ databases">
        <title>Parvularcula maris sp. nov., an algicidal bacterium isolated from seawater.</title>
        <authorList>
            <person name="Li F."/>
        </authorList>
    </citation>
    <scope>NUCLEOTIDE SEQUENCE</scope>
    <source>
        <strain evidence="5">BGMRC 0090</strain>
    </source>
</reference>
<dbReference type="RefSeq" id="WP_256619354.1">
    <property type="nucleotide sequence ID" value="NZ_JANIBC010000005.1"/>
</dbReference>
<dbReference type="PIRSF" id="PIRSF033093">
    <property type="entry name" value="UCP_ML1119"/>
    <property type="match status" value="1"/>
</dbReference>
<dbReference type="InterPro" id="IPR004843">
    <property type="entry name" value="Calcineurin-like_PHP"/>
</dbReference>
<keyword evidence="3 5" id="KW-0269">Exonuclease</keyword>
<evidence type="ECO:0000259" key="4">
    <source>
        <dbReference type="Pfam" id="PF00149"/>
    </source>
</evidence>
<keyword evidence="2" id="KW-0378">Hydrolase</keyword>
<accession>A0A9X2L997</accession>
<dbReference type="InterPro" id="IPR050535">
    <property type="entry name" value="DNA_Repair-Maintenance_Comp"/>
</dbReference>
<protein>
    <submittedName>
        <fullName evidence="5">DNA repair exonuclease</fullName>
    </submittedName>
</protein>
<gene>
    <name evidence="5" type="ORF">NOG11_08675</name>
</gene>
<proteinExistence type="predicted"/>
<keyword evidence="6" id="KW-1185">Reference proteome</keyword>
<dbReference type="CDD" id="cd00840">
    <property type="entry name" value="MPP_Mre11_N"/>
    <property type="match status" value="1"/>
</dbReference>
<organism evidence="5 6">
    <name type="scientific">Parvularcula maris</name>
    <dbReference type="NCBI Taxonomy" id="2965077"/>
    <lineage>
        <taxon>Bacteria</taxon>
        <taxon>Pseudomonadati</taxon>
        <taxon>Pseudomonadota</taxon>
        <taxon>Alphaproteobacteria</taxon>
        <taxon>Parvularculales</taxon>
        <taxon>Parvularculaceae</taxon>
        <taxon>Parvularcula</taxon>
    </lineage>
</organism>
<dbReference type="GO" id="GO:0004527">
    <property type="term" value="F:exonuclease activity"/>
    <property type="evidence" value="ECO:0007669"/>
    <property type="project" value="UniProtKB-KW"/>
</dbReference>
<evidence type="ECO:0000256" key="2">
    <source>
        <dbReference type="ARBA" id="ARBA00022801"/>
    </source>
</evidence>
<sequence>MAYRFLHTADWQLGKPFAGFGPERAAQLQGARLEIIPKLADLARREGAADVLVAGDVWDQLEPSDALLRRTLDRLGEQKGVRWWLLPGNHDHYRDEGLWQRLQRIGLPPNVELLLDGQPRELAQGVTLLSAPLKGRRAGRDLTEGFEGRAFEGAVIGIAHGGVQAFGSGDDAGVIDAERAEKAGLAYLALGDWHATKQAGPRAFYAGTPEADDFRTTDQGNALIVDLADADNPVSHRISRYTWSAQQERLSPGEKPDELMDRLFPSGQRLDETLMRLTLTGSTEIAARSAVDEALNEAQDRLFHLDLRTKELSVTADAENVEELLGDGVLGRVARKLAAMQDGPDADEARAALRELTKLARQA</sequence>
<keyword evidence="1" id="KW-0540">Nuclease</keyword>
<dbReference type="InterPro" id="IPR041796">
    <property type="entry name" value="Mre11_N"/>
</dbReference>
<dbReference type="PANTHER" id="PTHR30337:SF0">
    <property type="entry name" value="NUCLEASE SBCCD SUBUNIT D"/>
    <property type="match status" value="1"/>
</dbReference>
<name>A0A9X2L997_9PROT</name>
<evidence type="ECO:0000256" key="3">
    <source>
        <dbReference type="ARBA" id="ARBA00022839"/>
    </source>
</evidence>
<evidence type="ECO:0000256" key="1">
    <source>
        <dbReference type="ARBA" id="ARBA00022722"/>
    </source>
</evidence>
<feature type="domain" description="Calcineurin-like phosphoesterase" evidence="4">
    <location>
        <begin position="4"/>
        <end position="96"/>
    </location>
</feature>
<dbReference type="Proteomes" id="UP001142610">
    <property type="component" value="Unassembled WGS sequence"/>
</dbReference>
<dbReference type="AlphaFoldDB" id="A0A9X2L997"/>